<dbReference type="EMBL" id="JJPB01000089">
    <property type="protein sequence ID" value="KKG30807.1"/>
    <property type="molecule type" value="Genomic_DNA"/>
</dbReference>
<evidence type="ECO:0000313" key="72">
    <source>
        <dbReference type="Proteomes" id="UP000034074"/>
    </source>
</evidence>
<evidence type="ECO:0000313" key="70">
    <source>
        <dbReference type="Proteomes" id="UP000034047"/>
    </source>
</evidence>
<dbReference type="EMBL" id="JJPQ01000120">
    <property type="protein sequence ID" value="KKG80053.1"/>
    <property type="molecule type" value="Genomic_DNA"/>
</dbReference>
<evidence type="ECO:0000313" key="30">
    <source>
        <dbReference type="EMBL" id="KKH11085.1"/>
    </source>
</evidence>
<dbReference type="AlphaFoldDB" id="A0A0F8GWJ3"/>
<dbReference type="Proteomes" id="UP000034424">
    <property type="component" value="Unassembled WGS sequence"/>
</dbReference>
<dbReference type="EMBL" id="JJQC01000074">
    <property type="protein sequence ID" value="KKH21815.1"/>
    <property type="molecule type" value="Genomic_DNA"/>
</dbReference>
<dbReference type="Proteomes" id="UP000034577">
    <property type="component" value="Unassembled WGS sequence"/>
</dbReference>
<dbReference type="Proteomes" id="UP000034387">
    <property type="component" value="Unassembled WGS sequence"/>
</dbReference>
<dbReference type="EMBL" id="CP029709">
    <property type="protein sequence ID" value="QCR14663.1"/>
    <property type="molecule type" value="Genomic_DNA"/>
</dbReference>
<dbReference type="EMBL" id="JJQO01000352">
    <property type="protein sequence ID" value="KKH58009.1"/>
    <property type="molecule type" value="Genomic_DNA"/>
</dbReference>
<evidence type="ECO:0000313" key="71">
    <source>
        <dbReference type="Proteomes" id="UP000034064"/>
    </source>
</evidence>
<reference evidence="57 112" key="2">
    <citation type="submission" date="2018-05" db="EMBL/GenBank/DDBJ databases">
        <title>Methanosarcina gilichinskyana sp. nov., a novel methanogenic archaeon isolated from Holocene permafrost, North East Russia.</title>
        <authorList>
            <person name="Oshurkova V."/>
            <person name="Meer M."/>
            <person name="Bochkareva O."/>
            <person name="Shcherbakova V."/>
        </authorList>
    </citation>
    <scope>NUCLEOTIDE SEQUENCE [LARGE SCALE GENOMIC DNA]</scope>
    <source>
        <strain evidence="57 112">JL01</strain>
    </source>
</reference>
<evidence type="ECO:0000313" key="111">
    <source>
        <dbReference type="Proteomes" id="UP000034950"/>
    </source>
</evidence>
<dbReference type="EMBL" id="JJQP01000104">
    <property type="protein sequence ID" value="KKH67458.1"/>
    <property type="molecule type" value="Genomic_DNA"/>
</dbReference>
<dbReference type="Proteomes" id="UP000034758">
    <property type="component" value="Unassembled WGS sequence"/>
</dbReference>
<evidence type="ECO:0000313" key="27">
    <source>
        <dbReference type="EMBL" id="KKH01945.1"/>
    </source>
</evidence>
<evidence type="ECO:0000313" key="1">
    <source>
        <dbReference type="EMBL" id="KKG00260.1"/>
    </source>
</evidence>
<dbReference type="EMBL" id="JJPN01000135">
    <property type="protein sequence ID" value="KKG69316.1"/>
    <property type="molecule type" value="Genomic_DNA"/>
</dbReference>
<evidence type="ECO:0000313" key="77">
    <source>
        <dbReference type="Proteomes" id="UP000034227"/>
    </source>
</evidence>
<dbReference type="Proteomes" id="UP000034925">
    <property type="component" value="Unassembled WGS sequence"/>
</dbReference>
<evidence type="ECO:0000313" key="4">
    <source>
        <dbReference type="EMBL" id="KKG09954.1"/>
    </source>
</evidence>
<evidence type="ECO:0000313" key="35">
    <source>
        <dbReference type="EMBL" id="KKH25791.1"/>
    </source>
</evidence>
<evidence type="ECO:0000313" key="57">
    <source>
        <dbReference type="EMBL" id="QCR14663.1"/>
    </source>
</evidence>
<evidence type="ECO:0000313" key="97">
    <source>
        <dbReference type="Proteomes" id="UP000034667"/>
    </source>
</evidence>
<evidence type="ECO:0000313" key="101">
    <source>
        <dbReference type="Proteomes" id="UP000034733"/>
    </source>
</evidence>
<evidence type="ECO:0000313" key="26">
    <source>
        <dbReference type="EMBL" id="KKH01849.1"/>
    </source>
</evidence>
<dbReference type="EMBL" id="JJQI01000049">
    <property type="protein sequence ID" value="KKH40249.1"/>
    <property type="molecule type" value="Genomic_DNA"/>
</dbReference>
<evidence type="ECO:0000313" key="5">
    <source>
        <dbReference type="EMBL" id="KKG30807.1"/>
    </source>
</evidence>
<dbReference type="Proteomes" id="UP000034142">
    <property type="component" value="Unassembled WGS sequence"/>
</dbReference>
<evidence type="ECO:0000313" key="112">
    <source>
        <dbReference type="Proteomes" id="UP000300067"/>
    </source>
</evidence>
<dbReference type="EMBL" id="JJPP01000029">
    <property type="protein sequence ID" value="KKG82641.1"/>
    <property type="molecule type" value="Genomic_DNA"/>
</dbReference>
<dbReference type="Proteomes" id="UP000034074">
    <property type="component" value="Unassembled WGS sequence"/>
</dbReference>
<evidence type="ECO:0000313" key="63">
    <source>
        <dbReference type="Proteomes" id="UP000033885"/>
    </source>
</evidence>
<protein>
    <submittedName>
        <fullName evidence="18">Uncharacterized protein</fullName>
    </submittedName>
</protein>
<evidence type="ECO:0000313" key="67">
    <source>
        <dbReference type="Proteomes" id="UP000034001"/>
    </source>
</evidence>
<dbReference type="EMBL" id="JJRA01000065">
    <property type="protein sequence ID" value="KKI04328.1"/>
    <property type="molecule type" value="Genomic_DNA"/>
</dbReference>
<evidence type="ECO:0000313" key="81">
    <source>
        <dbReference type="Proteomes" id="UP000034259"/>
    </source>
</evidence>
<dbReference type="EMBL" id="JJPU01000023">
    <property type="protein sequence ID" value="KKH01849.1"/>
    <property type="molecule type" value="Genomic_DNA"/>
</dbReference>
<dbReference type="Proteomes" id="UP000034566">
    <property type="component" value="Unassembled WGS sequence"/>
</dbReference>
<evidence type="ECO:0000313" key="109">
    <source>
        <dbReference type="Proteomes" id="UP000034937"/>
    </source>
</evidence>
<dbReference type="Proteomes" id="UP000034872">
    <property type="component" value="Unassembled WGS sequence"/>
</dbReference>
<dbReference type="EMBL" id="JJQQ01000113">
    <property type="protein sequence ID" value="KKH65788.1"/>
    <property type="molecule type" value="Genomic_DNA"/>
</dbReference>
<evidence type="ECO:0000313" key="41">
    <source>
        <dbReference type="EMBL" id="KKH54044.1"/>
    </source>
</evidence>
<dbReference type="EMBL" id="JJPH01000133">
    <property type="protein sequence ID" value="KKG47960.1"/>
    <property type="molecule type" value="Genomic_DNA"/>
</dbReference>
<evidence type="ECO:0000313" key="7">
    <source>
        <dbReference type="EMBL" id="KKG37121.1"/>
    </source>
</evidence>
<evidence type="ECO:0000313" key="99">
    <source>
        <dbReference type="Proteomes" id="UP000034672"/>
    </source>
</evidence>
<dbReference type="Proteomes" id="UP000034227">
    <property type="component" value="Unassembled WGS sequence"/>
</dbReference>
<evidence type="ECO:0000313" key="106">
    <source>
        <dbReference type="Proteomes" id="UP000034872"/>
    </source>
</evidence>
<dbReference type="Proteomes" id="UP000034409">
    <property type="component" value="Unassembled WGS sequence"/>
</dbReference>
<dbReference type="EMBL" id="JJPW01000039">
    <property type="protein sequence ID" value="KKH01945.1"/>
    <property type="molecule type" value="Genomic_DNA"/>
</dbReference>
<evidence type="ECO:0000313" key="103">
    <source>
        <dbReference type="Proteomes" id="UP000034817"/>
    </source>
</evidence>
<evidence type="ECO:0000313" key="74">
    <source>
        <dbReference type="Proteomes" id="UP000034151"/>
    </source>
</evidence>
<dbReference type="EMBL" id="JJQM01000079">
    <property type="protein sequence ID" value="KKH55512.1"/>
    <property type="molecule type" value="Genomic_DNA"/>
</dbReference>
<dbReference type="Proteomes" id="UP000034040">
    <property type="component" value="Unassembled WGS sequence"/>
</dbReference>
<dbReference type="Proteomes" id="UP000034597">
    <property type="component" value="Unassembled WGS sequence"/>
</dbReference>
<dbReference type="Proteomes" id="UP000034733">
    <property type="component" value="Unassembled WGS sequence"/>
</dbReference>
<dbReference type="Proteomes" id="UP000033933">
    <property type="component" value="Unassembled WGS sequence"/>
</dbReference>
<dbReference type="Proteomes" id="UP000034944">
    <property type="component" value="Unassembled WGS sequence"/>
</dbReference>
<dbReference type="Proteomes" id="UP000034152">
    <property type="component" value="Unassembled WGS sequence"/>
</dbReference>
<dbReference type="EMBL" id="JJQX01000088">
    <property type="protein sequence ID" value="KKH96117.1"/>
    <property type="molecule type" value="Genomic_DNA"/>
</dbReference>
<dbReference type="Proteomes" id="UP000034338">
    <property type="component" value="Unassembled WGS sequence"/>
</dbReference>
<dbReference type="EMBL" id="JJOR01000151">
    <property type="protein sequence ID" value="KKG00260.1"/>
    <property type="molecule type" value="Genomic_DNA"/>
</dbReference>
<evidence type="ECO:0000313" key="6">
    <source>
        <dbReference type="EMBL" id="KKG36692.1"/>
    </source>
</evidence>
<dbReference type="EMBL" id="JJOT01000095">
    <property type="protein sequence ID" value="KKG00642.1"/>
    <property type="molecule type" value="Genomic_DNA"/>
</dbReference>
<dbReference type="EMBL" id="JJQU01000079">
    <property type="protein sequence ID" value="KKH87556.1"/>
    <property type="molecule type" value="Genomic_DNA"/>
</dbReference>
<dbReference type="Proteomes" id="UP000034450">
    <property type="component" value="Unassembled WGS sequence"/>
</dbReference>
<dbReference type="Proteomes" id="UP000034668">
    <property type="component" value="Unassembled WGS sequence"/>
</dbReference>
<dbReference type="Proteomes" id="UP000033814">
    <property type="component" value="Unassembled WGS sequence"/>
</dbReference>
<dbReference type="Proteomes" id="UP000034547">
    <property type="component" value="Unassembled WGS sequence"/>
</dbReference>
<gene>
    <name evidence="57" type="ORF">DKM28_00015</name>
    <name evidence="6" type="ORF">DU30_17195</name>
    <name evidence="1" type="ORF">DU31_07505</name>
    <name evidence="12" type="ORF">DU33_11210</name>
    <name evidence="4" type="ORF">DU34_12605</name>
    <name evidence="8" type="ORF">DU35_13005</name>
    <name evidence="11" type="ORF">DU36_12810</name>
    <name evidence="36" type="ORF">DU37_11275</name>
    <name evidence="13" type="ORF">DU38_12135</name>
    <name evidence="9" type="ORF">DU39_04170</name>
    <name evidence="2" type="ORF">DU40_10190</name>
    <name evidence="10" type="ORF">DU41_12370</name>
    <name evidence="30" type="ORF">DU42_11340</name>
    <name evidence="19" type="ORF">DU43_12485</name>
    <name evidence="31" type="ORF">DU44_15670</name>
    <name evidence="15" type="ORF">DU45_12955</name>
    <name evidence="17" type="ORF">DU46_12450</name>
    <name evidence="3" type="ORF">DU47_18205</name>
    <name evidence="32" type="ORF">DU48_16175</name>
    <name evidence="5" type="ORF">DU49_12025</name>
    <name evidence="39" type="ORF">DU50_08475</name>
    <name evidence="29" type="ORF">DU51_13640</name>
    <name evidence="7" type="ORF">DU52_11400</name>
    <name evidence="38" type="ORF">DU54_07230</name>
    <name evidence="21" type="ORF">DU55_17220</name>
    <name evidence="27" type="ORF">DU56_13095</name>
    <name evidence="23" type="ORF">DU57_11565</name>
    <name evidence="34" type="ORF">DU58_19445</name>
    <name evidence="22" type="ORF">DU59_12710</name>
    <name evidence="35" type="ORF">DU60_12970</name>
    <name evidence="20" type="ORF">DU61_09620</name>
    <name evidence="28" type="ORF">DU62_11540</name>
    <name evidence="18" type="ORF">DU63_16770</name>
    <name evidence="14" type="ORF">DU64_12075</name>
    <name evidence="33" type="ORF">DU65_16990</name>
    <name evidence="26" type="ORF">DU66_12435</name>
    <name evidence="16" type="ORF">DU67_12360</name>
    <name evidence="25" type="ORF">DU68_07940</name>
    <name evidence="24" type="ORF">DU69_09645</name>
    <name evidence="37" type="ORF">DU71_15295</name>
    <name evidence="41" type="ORF">DU72_16125</name>
    <name evidence="46" type="ORF">DU73_16300</name>
    <name evidence="42" type="ORF">DU74_02770</name>
    <name evidence="44" type="ORF">DU75_07340</name>
    <name evidence="43" type="ORF">DU76_06705</name>
    <name evidence="49" type="ORF">DU77_09750</name>
    <name evidence="47" type="ORF">DU78_10525</name>
    <name evidence="54" type="ORF">DU79_19085</name>
    <name evidence="51" type="ORF">DU80_00010</name>
    <name evidence="55" type="ORF">DU81_09025</name>
    <name evidence="50" type="ORF">DU82_08485</name>
    <name evidence="56" type="ORF">DU83_09795</name>
    <name evidence="53" type="ORF">DU84_09900</name>
    <name evidence="40" type="ORF">DU85_07960</name>
    <name evidence="48" type="ORF">DU86_08915</name>
    <name evidence="45" type="ORF">DU87_11845</name>
    <name evidence="52" type="ORF">DU88_07160</name>
    <name evidence="58" type="ORF">FQU78_12740</name>
</gene>
<dbReference type="Proteomes" id="UP000034298">
    <property type="component" value="Unassembled WGS sequence"/>
</dbReference>
<dbReference type="EMBL" id="JJQZ01000103">
    <property type="protein sequence ID" value="KKH95009.1"/>
    <property type="molecule type" value="Genomic_DNA"/>
</dbReference>
<evidence type="ECO:0000313" key="108">
    <source>
        <dbReference type="Proteomes" id="UP000034925"/>
    </source>
</evidence>
<evidence type="ECO:0000313" key="23">
    <source>
        <dbReference type="EMBL" id="KKG87459.1"/>
    </source>
</evidence>
<evidence type="ECO:0000313" key="52">
    <source>
        <dbReference type="EMBL" id="KKH90368.1"/>
    </source>
</evidence>
<dbReference type="EMBL" id="JJQA01000044">
    <property type="protein sequence ID" value="KKH18208.1"/>
    <property type="molecule type" value="Genomic_DNA"/>
</dbReference>
<dbReference type="EMBL" id="JJPT01000157">
    <property type="protein sequence ID" value="KKG87668.1"/>
    <property type="molecule type" value="Genomic_DNA"/>
</dbReference>
<dbReference type="Proteomes" id="UP000034232">
    <property type="component" value="Unassembled WGS sequence"/>
</dbReference>
<dbReference type="EMBL" id="JJQK01000062">
    <property type="protein sequence ID" value="KKH54044.1"/>
    <property type="molecule type" value="Genomic_DNA"/>
</dbReference>
<evidence type="ECO:0000313" key="54">
    <source>
        <dbReference type="EMBL" id="KKH96117.1"/>
    </source>
</evidence>
<evidence type="ECO:0000313" key="98">
    <source>
        <dbReference type="Proteomes" id="UP000034668"/>
    </source>
</evidence>
<dbReference type="EMBL" id="JJQS01000019">
    <property type="protein sequence ID" value="KKH77944.1"/>
    <property type="molecule type" value="Genomic_DNA"/>
</dbReference>
<evidence type="ECO:0000313" key="60">
    <source>
        <dbReference type="Proteomes" id="UP000033835"/>
    </source>
</evidence>
<evidence type="ECO:0000313" key="104">
    <source>
        <dbReference type="Proteomes" id="UP000034820"/>
    </source>
</evidence>
<dbReference type="Proteomes" id="UP000034195">
    <property type="component" value="Unassembled WGS sequence"/>
</dbReference>
<dbReference type="EMBL" id="JJQJ01000108">
    <property type="protein sequence ID" value="KKH49052.1"/>
    <property type="molecule type" value="Genomic_DNA"/>
</dbReference>
<evidence type="ECO:0000313" key="110">
    <source>
        <dbReference type="Proteomes" id="UP000034944"/>
    </source>
</evidence>
<name>A0A0F8GWJ3_METMZ</name>
<evidence type="ECO:0000313" key="64">
    <source>
        <dbReference type="Proteomes" id="UP000033889"/>
    </source>
</evidence>
<evidence type="ECO:0000313" key="25">
    <source>
        <dbReference type="EMBL" id="KKH00883.1"/>
    </source>
</evidence>
<dbReference type="Proteomes" id="UP000034921">
    <property type="component" value="Unassembled WGS sequence"/>
</dbReference>
<evidence type="ECO:0000313" key="53">
    <source>
        <dbReference type="EMBL" id="KKH95009.1"/>
    </source>
</evidence>
<evidence type="ECO:0000313" key="80">
    <source>
        <dbReference type="Proteomes" id="UP000034253"/>
    </source>
</evidence>
<evidence type="ECO:0000313" key="96">
    <source>
        <dbReference type="Proteomes" id="UP000034657"/>
    </source>
</evidence>
<evidence type="ECO:0000313" key="22">
    <source>
        <dbReference type="EMBL" id="KKG85046.1"/>
    </source>
</evidence>
<evidence type="ECO:0000313" key="39">
    <source>
        <dbReference type="EMBL" id="KKH43260.1"/>
    </source>
</evidence>
<dbReference type="EMBL" id="JJPJ01000148">
    <property type="protein sequence ID" value="KKG57644.1"/>
    <property type="molecule type" value="Genomic_DNA"/>
</dbReference>
<dbReference type="EMBL" id="JJQW01000026">
    <property type="protein sequence ID" value="KKH90368.1"/>
    <property type="molecule type" value="Genomic_DNA"/>
</dbReference>
<dbReference type="Proteomes" id="UP000033835">
    <property type="component" value="Unassembled WGS sequence"/>
</dbReference>
<dbReference type="Proteomes" id="UP000034047">
    <property type="component" value="Unassembled WGS sequence"/>
</dbReference>
<keyword evidence="94" id="KW-1185">Reference proteome</keyword>
<dbReference type="EMBL" id="JJQF01000070">
    <property type="protein sequence ID" value="KKH30925.1"/>
    <property type="molecule type" value="Genomic_DNA"/>
</dbReference>
<dbReference type="EMBL" id="JJPF01000108">
    <property type="protein sequence ID" value="KKG41157.1"/>
    <property type="molecule type" value="Genomic_DNA"/>
</dbReference>
<dbReference type="Proteomes" id="UP000033987">
    <property type="component" value="Unassembled WGS sequence"/>
</dbReference>
<evidence type="ECO:0000313" key="15">
    <source>
        <dbReference type="EMBL" id="KKG59412.1"/>
    </source>
</evidence>
<dbReference type="Proteomes" id="UP000034950">
    <property type="component" value="Unassembled WGS sequence"/>
</dbReference>
<sequence length="120" mass="13218">MRNTNTDSESYSFKGLVPGKNLRCYTLSPLRKRKCCPLCDSIRIARRTLKGGYVCSNCLKVFSTPSYKVSGLGGRLPAFLLAHPGGAGVSRKTDIEPLQVKRLNPKTQEDLCKIQGGKKE</sequence>
<evidence type="ECO:0000313" key="105">
    <source>
        <dbReference type="Proteomes" id="UP000034842"/>
    </source>
</evidence>
<evidence type="ECO:0000313" key="83">
    <source>
        <dbReference type="Proteomes" id="UP000034298"/>
    </source>
</evidence>
<evidence type="ECO:0000313" key="37">
    <source>
        <dbReference type="EMBL" id="KKH40249.1"/>
    </source>
</evidence>
<evidence type="ECO:0000313" key="14">
    <source>
        <dbReference type="EMBL" id="KKG57644.1"/>
    </source>
</evidence>
<dbReference type="Proteomes" id="UP000034064">
    <property type="component" value="Unassembled WGS sequence"/>
</dbReference>
<dbReference type="EMBL" id="JJPL01000113">
    <property type="protein sequence ID" value="KKG62322.1"/>
    <property type="molecule type" value="Genomic_DNA"/>
</dbReference>
<dbReference type="Proteomes" id="UP000034937">
    <property type="component" value="Unassembled WGS sequence"/>
</dbReference>
<evidence type="ECO:0000313" key="40">
    <source>
        <dbReference type="EMBL" id="KKH49052.1"/>
    </source>
</evidence>
<proteinExistence type="predicted"/>
<dbReference type="Proteomes" id="UP000034842">
    <property type="component" value="Unassembled WGS sequence"/>
</dbReference>
<evidence type="ECO:0000313" key="87">
    <source>
        <dbReference type="Proteomes" id="UP000034409"/>
    </source>
</evidence>
<dbReference type="PATRIC" id="fig|2209.39.peg.962"/>
<dbReference type="Proteomes" id="UP000034001">
    <property type="component" value="Unassembled WGS sequence"/>
</dbReference>
<dbReference type="Proteomes" id="UP000034657">
    <property type="component" value="Unassembled WGS sequence"/>
</dbReference>
<dbReference type="EMBL" id="JJPA01000035">
    <property type="protein sequence ID" value="KKG37121.1"/>
    <property type="molecule type" value="Genomic_DNA"/>
</dbReference>
<dbReference type="EMBL" id="JJPO01000144">
    <property type="protein sequence ID" value="KKG69727.1"/>
    <property type="molecule type" value="Genomic_DNA"/>
</dbReference>
<dbReference type="Proteomes" id="UP000034672">
    <property type="component" value="Unassembled WGS sequence"/>
</dbReference>
<evidence type="ECO:0000313" key="62">
    <source>
        <dbReference type="Proteomes" id="UP000033878"/>
    </source>
</evidence>
<evidence type="ECO:0000313" key="42">
    <source>
        <dbReference type="EMBL" id="KKH55353.1"/>
    </source>
</evidence>
<evidence type="ECO:0000313" key="45">
    <source>
        <dbReference type="EMBL" id="KKH65788.1"/>
    </source>
</evidence>
<evidence type="ECO:0000313" key="58">
    <source>
        <dbReference type="EMBL" id="QIB91786.1"/>
    </source>
</evidence>
<dbReference type="Proteomes" id="UP000034259">
    <property type="component" value="Unassembled WGS sequence"/>
</dbReference>
<evidence type="ECO:0000313" key="89">
    <source>
        <dbReference type="Proteomes" id="UP000034450"/>
    </source>
</evidence>
<dbReference type="Proteomes" id="UP000034667">
    <property type="component" value="Unassembled WGS sequence"/>
</dbReference>
<dbReference type="EMBL" id="JJQN01000181">
    <property type="protein sequence ID" value="KKH55353.1"/>
    <property type="molecule type" value="Genomic_DNA"/>
</dbReference>
<evidence type="ECO:0000313" key="69">
    <source>
        <dbReference type="Proteomes" id="UP000034040"/>
    </source>
</evidence>
<dbReference type="Proteomes" id="UP000034279">
    <property type="component" value="Unassembled WGS sequence"/>
</dbReference>
<evidence type="ECO:0000313" key="73">
    <source>
        <dbReference type="Proteomes" id="UP000034142"/>
    </source>
</evidence>
<dbReference type="Proteomes" id="UP000034253">
    <property type="component" value="Unassembled WGS sequence"/>
</dbReference>
<evidence type="ECO:0000313" key="34">
    <source>
        <dbReference type="EMBL" id="KKH24337.1"/>
    </source>
</evidence>
<evidence type="ECO:0000313" key="43">
    <source>
        <dbReference type="EMBL" id="KKH55512.1"/>
    </source>
</evidence>
<dbReference type="Proteomes" id="UP000300067">
    <property type="component" value="Chromosome"/>
</dbReference>
<dbReference type="EMBL" id="JJPI01000141">
    <property type="protein sequence ID" value="KKG50305.1"/>
    <property type="molecule type" value="Genomic_DNA"/>
</dbReference>
<dbReference type="EMBL" id="JJQR01000038">
    <property type="protein sequence ID" value="KKH77402.1"/>
    <property type="molecule type" value="Genomic_DNA"/>
</dbReference>
<evidence type="ECO:0000313" key="92">
    <source>
        <dbReference type="Proteomes" id="UP000034566"/>
    </source>
</evidence>
<dbReference type="EMBL" id="JJPE01000113">
    <property type="protein sequence ID" value="KKG42530.1"/>
    <property type="molecule type" value="Genomic_DNA"/>
</dbReference>
<evidence type="ECO:0000313" key="18">
    <source>
        <dbReference type="EMBL" id="KKG69727.1"/>
    </source>
</evidence>
<dbReference type="EMBL" id="JJQB01000087">
    <property type="protein sequence ID" value="KKH19128.1"/>
    <property type="molecule type" value="Genomic_DNA"/>
</dbReference>
<evidence type="ECO:0000313" key="8">
    <source>
        <dbReference type="EMBL" id="KKG37208.1"/>
    </source>
</evidence>
<evidence type="ECO:0000313" key="55">
    <source>
        <dbReference type="EMBL" id="KKI04328.1"/>
    </source>
</evidence>
<evidence type="ECO:0000313" key="9">
    <source>
        <dbReference type="EMBL" id="KKG41157.1"/>
    </source>
</evidence>
<evidence type="ECO:0000313" key="90">
    <source>
        <dbReference type="Proteomes" id="UP000034468"/>
    </source>
</evidence>
<dbReference type="EMBL" id="JJQG01000047">
    <property type="protein sequence ID" value="KKH40846.1"/>
    <property type="molecule type" value="Genomic_DNA"/>
</dbReference>
<dbReference type="EMBL" id="JJPD01000181">
    <property type="protein sequence ID" value="KKG37208.1"/>
    <property type="molecule type" value="Genomic_DNA"/>
</dbReference>
<dbReference type="Proteomes" id="UP000033878">
    <property type="component" value="Unassembled WGS sequence"/>
</dbReference>
<evidence type="ECO:0000313" key="21">
    <source>
        <dbReference type="EMBL" id="KKG82641.1"/>
    </source>
</evidence>
<dbReference type="RefSeq" id="WP_048036401.1">
    <property type="nucleotide sequence ID" value="NZ_CP042908.1"/>
</dbReference>
<reference evidence="58 113" key="3">
    <citation type="journal article" date="2020" name="Environ. Microbiol. Rep.">
        <title>Redox cycling of Fe(II) and Fe(III) in magnetite accelerates aceticlastic methanogenesis by Methanosarcina mazei.</title>
        <authorList>
            <person name="Wang H."/>
            <person name="Byrne J.M."/>
            <person name="Liu P."/>
            <person name="Liu J."/>
            <person name="Dong X."/>
            <person name="Lu Y."/>
        </authorList>
    </citation>
    <scope>NUCLEOTIDE SEQUENCE [LARGE SCALE GENOMIC DNA]</scope>
    <source>
        <strain evidence="58">Zm-15</strain>
        <strain evidence="113">zm-15</strain>
    </source>
</reference>
<evidence type="ECO:0000313" key="94">
    <source>
        <dbReference type="Proteomes" id="UP000034578"/>
    </source>
</evidence>
<evidence type="ECO:0000313" key="31">
    <source>
        <dbReference type="EMBL" id="KKH18208.1"/>
    </source>
</evidence>
<evidence type="ECO:0000313" key="59">
    <source>
        <dbReference type="Proteomes" id="UP000033814"/>
    </source>
</evidence>
<dbReference type="EMBL" id="JJQT01000155">
    <property type="protein sequence ID" value="KKH76878.1"/>
    <property type="molecule type" value="Genomic_DNA"/>
</dbReference>
<organism evidence="18 67">
    <name type="scientific">Methanosarcina mazei</name>
    <name type="common">Methanosarcina frisia</name>
    <dbReference type="NCBI Taxonomy" id="2209"/>
    <lineage>
        <taxon>Archaea</taxon>
        <taxon>Methanobacteriati</taxon>
        <taxon>Methanobacteriota</taxon>
        <taxon>Stenosarchaea group</taxon>
        <taxon>Methanomicrobia</taxon>
        <taxon>Methanosarcinales</taxon>
        <taxon>Methanosarcinaceae</taxon>
        <taxon>Methanosarcina</taxon>
    </lineage>
</organism>
<dbReference type="EMBL" id="JJPC01000035">
    <property type="protein sequence ID" value="KKG36692.1"/>
    <property type="molecule type" value="Genomic_DNA"/>
</dbReference>
<dbReference type="Proteomes" id="UP000034817">
    <property type="component" value="Unassembled WGS sequence"/>
</dbReference>
<dbReference type="EMBL" id="JJQV01000052">
    <property type="protein sequence ID" value="KKH84259.1"/>
    <property type="molecule type" value="Genomic_DNA"/>
</dbReference>
<evidence type="ECO:0000313" key="84">
    <source>
        <dbReference type="Proteomes" id="UP000034338"/>
    </source>
</evidence>
<reference evidence="59 60" key="1">
    <citation type="journal article" date="2015" name="ISME J.">
        <title>Genomic and phenotypic differentiation among Methanosarcina mazei populations from Columbia River sediment.</title>
        <authorList>
            <person name="Youngblut N.D."/>
            <person name="Wirth J.S."/>
            <person name="Henriksen J.R."/>
            <person name="Smith M."/>
            <person name="Simon H."/>
            <person name="Metcalf W.W."/>
            <person name="Whitaker R.J."/>
        </authorList>
    </citation>
    <scope>NUCLEOTIDE SEQUENCE [LARGE SCALE GENOMIC DNA]</scope>
    <source>
        <strain evidence="31 71">1.F.A.1A.3</strain>
        <strain evidence="32 101">1.F.A.1B.3</strain>
        <strain evidence="33 66">1.F.A.1B.4</strain>
        <strain evidence="34 77">1.F.A.2.8</strain>
        <strain evidence="35 107">1.F.M.0.5</strain>
        <strain evidence="36 84">1.H.A.0.1</strain>
        <strain evidence="38 102">1.H.A.1A.1</strain>
        <strain evidence="39 68">1.H.A.1A.3</strain>
        <strain evidence="37 99">1.H.A.1A.4</strain>
        <strain evidence="40 61">1.H.A.1A.6</strain>
        <strain evidence="41 81">1.H.A.2.1</strain>
        <strain evidence="43 78">1.H.A.2.3</strain>
        <strain evidence="42 89">1.H.A.2.6</strain>
        <strain evidence="44 100">1.H.A.2.7</strain>
        <strain evidence="46">1.H.A.2.8</strain>
        <strain evidence="45 65">1.H.M.0.1</strain>
        <strain evidence="48 108">1.H.M.1A.1</strain>
        <strain evidence="49 69">1.H.M.1A.2</strain>
        <strain evidence="47 105">1.H.M.1A.3</strain>
        <strain evidence="51 75">1.H.M.2.1</strain>
        <strain evidence="50 59">1.H.M.2.2</strain>
        <strain evidence="52 109">1.H.M.2.3</strain>
        <strain evidence="54 98">1.H.M.2.4</strain>
        <strain evidence="53 106">1.H.T.2.1</strain>
        <strain evidence="55 63">1.H.T.2.3</strain>
        <strain evidence="56 91">1.H.T.2.5</strain>
        <strain evidence="1 73">2.F.A.2.3</strain>
        <strain evidence="3 94">2.F.A.2.4</strain>
        <strain evidence="2 95">2.F.T.0.2</strain>
        <strain evidence="4 70">2.F.T.2.6</strain>
        <strain evidence="7 86">3.F.A.1A.1</strain>
        <strain evidence="5 62">3.F.A.1A.3</strain>
        <strain evidence="6 83">3.F.A.1B.1</strain>
        <strain evidence="8 93">3.F.A.2.12</strain>
        <strain evidence="10 97">3.F.A.2.3</strain>
        <strain evidence="9 74">3.F.A.2.5</strain>
        <strain evidence="13 76">3.F.A.2.6</strain>
        <strain evidence="11 79">3.F.A.2.7</strain>
        <strain evidence="12">3.F.T.1A.1</strain>
        <strain evidence="14 82">3.F.T.1A.2</strain>
        <strain evidence="15 92">3.F.T.1A.4</strain>
        <strain evidence="16 88">3.F.T.2.1</strain>
        <strain evidence="19">3.H.A.1A.1</strain>
        <strain evidence="17 72">3.H.A.1A.2</strain>
        <strain evidence="18 67">3.H.A.2.1</strain>
        <strain evidence="21 103">3.H.A.2.4</strain>
        <strain evidence="20 64">3.H.A.2.5</strain>
        <strain evidence="23 111">3.H.A.2.6</strain>
        <strain evidence="22 87">3.H.A.2.8</strain>
        <strain evidence="24 96">3.H.M.1A.1</strain>
        <strain evidence="26 90">3.H.M.1B.1</strain>
        <strain evidence="25 60">3.H.M.1B.2</strain>
        <strain evidence="27 80">3.H.M.1B.5</strain>
        <strain evidence="30 85">3.H.M.2.7</strain>
        <strain evidence="29 104">3.H.T.1A.1</strain>
        <strain evidence="28 110">3.H.T.1A.2</strain>
    </source>
</reference>
<evidence type="ECO:0000313" key="100">
    <source>
        <dbReference type="Proteomes" id="UP000034692"/>
    </source>
</evidence>
<evidence type="ECO:0000313" key="50">
    <source>
        <dbReference type="EMBL" id="KKH84259.1"/>
    </source>
</evidence>
<dbReference type="Proteomes" id="UP000033885">
    <property type="component" value="Unassembled WGS sequence"/>
</dbReference>
<evidence type="ECO:0000313" key="32">
    <source>
        <dbReference type="EMBL" id="KKH19128.1"/>
    </source>
</evidence>
<evidence type="ECO:0000313" key="24">
    <source>
        <dbReference type="EMBL" id="KKG87668.1"/>
    </source>
</evidence>
<evidence type="ECO:0000313" key="28">
    <source>
        <dbReference type="EMBL" id="KKH08304.1"/>
    </source>
</evidence>
<evidence type="ECO:0000313" key="49">
    <source>
        <dbReference type="EMBL" id="KKH77944.1"/>
    </source>
</evidence>
<dbReference type="EMBL" id="JJRB01000034">
    <property type="protein sequence ID" value="KKI05209.1"/>
    <property type="molecule type" value="Genomic_DNA"/>
</dbReference>
<evidence type="ECO:0000313" key="78">
    <source>
        <dbReference type="Proteomes" id="UP000034232"/>
    </source>
</evidence>
<evidence type="ECO:0000313" key="76">
    <source>
        <dbReference type="Proteomes" id="UP000034195"/>
    </source>
</evidence>
<evidence type="ECO:0000313" key="48">
    <source>
        <dbReference type="EMBL" id="KKH77402.1"/>
    </source>
</evidence>
<dbReference type="EMBL" id="CP042908">
    <property type="protein sequence ID" value="QIB91786.1"/>
    <property type="molecule type" value="Genomic_DNA"/>
</dbReference>
<dbReference type="Proteomes" id="UP000034820">
    <property type="component" value="Unassembled WGS sequence"/>
</dbReference>
<dbReference type="EMBL" id="JJPS01000212">
    <property type="protein sequence ID" value="KKG85046.1"/>
    <property type="molecule type" value="Genomic_DNA"/>
</dbReference>
<evidence type="ECO:0000313" key="3">
    <source>
        <dbReference type="EMBL" id="KKG03900.1"/>
    </source>
</evidence>
<evidence type="ECO:0000313" key="66">
    <source>
        <dbReference type="Proteomes" id="UP000033987"/>
    </source>
</evidence>
<evidence type="ECO:0000313" key="107">
    <source>
        <dbReference type="Proteomes" id="UP000034921"/>
    </source>
</evidence>
<evidence type="ECO:0000313" key="2">
    <source>
        <dbReference type="EMBL" id="KKG00642.1"/>
    </source>
</evidence>
<dbReference type="GeneID" id="24880964"/>
<evidence type="ECO:0000313" key="19">
    <source>
        <dbReference type="EMBL" id="KKG72882.1"/>
    </source>
</evidence>
<dbReference type="EMBL" id="JJQH01000045">
    <property type="protein sequence ID" value="KKH43260.1"/>
    <property type="molecule type" value="Genomic_DNA"/>
</dbReference>
<dbReference type="Proteomes" id="UP000034578">
    <property type="component" value="Unassembled WGS sequence"/>
</dbReference>
<evidence type="ECO:0000313" key="102">
    <source>
        <dbReference type="Proteomes" id="UP000034758"/>
    </source>
</evidence>
<evidence type="ECO:0000313" key="44">
    <source>
        <dbReference type="EMBL" id="KKH58009.1"/>
    </source>
</evidence>
<evidence type="ECO:0000313" key="88">
    <source>
        <dbReference type="Proteomes" id="UP000034424"/>
    </source>
</evidence>
<accession>A0A0F8GWJ3</accession>
<evidence type="ECO:0000313" key="82">
    <source>
        <dbReference type="Proteomes" id="UP000034279"/>
    </source>
</evidence>
<dbReference type="EMBL" id="JJPZ01000128">
    <property type="protein sequence ID" value="KKH08304.1"/>
    <property type="molecule type" value="Genomic_DNA"/>
</dbReference>
<evidence type="ECO:0000313" key="11">
    <source>
        <dbReference type="EMBL" id="KKG47960.1"/>
    </source>
</evidence>
<dbReference type="EMBL" id="JJPM01000202">
    <property type="protein sequence ID" value="KKG72882.1"/>
    <property type="molecule type" value="Genomic_DNA"/>
</dbReference>
<evidence type="ECO:0000313" key="65">
    <source>
        <dbReference type="Proteomes" id="UP000033933"/>
    </source>
</evidence>
<evidence type="ECO:0000313" key="75">
    <source>
        <dbReference type="Proteomes" id="UP000034152"/>
    </source>
</evidence>
<evidence type="ECO:0000313" key="16">
    <source>
        <dbReference type="EMBL" id="KKG62322.1"/>
    </source>
</evidence>
<dbReference type="EMBL" id="JJPV01000051">
    <property type="protein sequence ID" value="KKH00883.1"/>
    <property type="molecule type" value="Genomic_DNA"/>
</dbReference>
<dbReference type="EMBL" id="JJPY01000051">
    <property type="protein sequence ID" value="KKH09515.1"/>
    <property type="molecule type" value="Genomic_DNA"/>
</dbReference>
<dbReference type="Proteomes" id="UP000033889">
    <property type="component" value="Unassembled WGS sequence"/>
</dbReference>
<dbReference type="EMBL" id="JJOU01000186">
    <property type="protein sequence ID" value="KKG09954.1"/>
    <property type="molecule type" value="Genomic_DNA"/>
</dbReference>
<dbReference type="Proteomes" id="UP000034399">
    <property type="component" value="Unassembled WGS sequence"/>
</dbReference>
<evidence type="ECO:0000313" key="91">
    <source>
        <dbReference type="Proteomes" id="UP000034547"/>
    </source>
</evidence>
<dbReference type="Proteomes" id="UP000034188">
    <property type="component" value="Unassembled WGS sequence"/>
</dbReference>
<evidence type="ECO:0000313" key="51">
    <source>
        <dbReference type="EMBL" id="KKH87556.1"/>
    </source>
</evidence>
<evidence type="ECO:0000313" key="93">
    <source>
        <dbReference type="Proteomes" id="UP000034577"/>
    </source>
</evidence>
<dbReference type="EMBL" id="JJOS01000042">
    <property type="protein sequence ID" value="KKG03900.1"/>
    <property type="molecule type" value="Genomic_DNA"/>
</dbReference>
<dbReference type="EMBL" id="JJPK01000103">
    <property type="protein sequence ID" value="KKG59412.1"/>
    <property type="molecule type" value="Genomic_DNA"/>
</dbReference>
<dbReference type="EMBL" id="JJPG01000012">
    <property type="protein sequence ID" value="KKG56074.1"/>
    <property type="molecule type" value="Genomic_DNA"/>
</dbReference>
<dbReference type="Proteomes" id="UP000034021">
    <property type="component" value="Unassembled WGS sequence"/>
</dbReference>
<evidence type="ECO:0000313" key="29">
    <source>
        <dbReference type="EMBL" id="KKH09515.1"/>
    </source>
</evidence>
<evidence type="ECO:0000313" key="85">
    <source>
        <dbReference type="Proteomes" id="UP000034387"/>
    </source>
</evidence>
<evidence type="ECO:0000313" key="47">
    <source>
        <dbReference type="EMBL" id="KKH76878.1"/>
    </source>
</evidence>
<dbReference type="Proteomes" id="UP000034151">
    <property type="component" value="Unassembled WGS sequence"/>
</dbReference>
<dbReference type="Proteomes" id="UP000034468">
    <property type="component" value="Unassembled WGS sequence"/>
</dbReference>
<evidence type="ECO:0000313" key="36">
    <source>
        <dbReference type="EMBL" id="KKH30925.1"/>
    </source>
</evidence>
<evidence type="ECO:0000313" key="68">
    <source>
        <dbReference type="Proteomes" id="UP000034021"/>
    </source>
</evidence>
<dbReference type="EMBL" id="JJPR01000069">
    <property type="protein sequence ID" value="KKG87459.1"/>
    <property type="molecule type" value="Genomic_DNA"/>
</dbReference>
<evidence type="ECO:0000313" key="61">
    <source>
        <dbReference type="Proteomes" id="UP000033864"/>
    </source>
</evidence>
<evidence type="ECO:0000313" key="86">
    <source>
        <dbReference type="Proteomes" id="UP000034399"/>
    </source>
</evidence>
<evidence type="ECO:0000313" key="46">
    <source>
        <dbReference type="EMBL" id="KKH67458.1"/>
    </source>
</evidence>
<evidence type="ECO:0000313" key="33">
    <source>
        <dbReference type="EMBL" id="KKH21815.1"/>
    </source>
</evidence>
<evidence type="ECO:0000313" key="79">
    <source>
        <dbReference type="Proteomes" id="UP000034243"/>
    </source>
</evidence>
<dbReference type="EMBL" id="JJPX01000069">
    <property type="protein sequence ID" value="KKH11085.1"/>
    <property type="molecule type" value="Genomic_DNA"/>
</dbReference>
<evidence type="ECO:0000313" key="113">
    <source>
        <dbReference type="Proteomes" id="UP000467371"/>
    </source>
</evidence>
<evidence type="ECO:0000313" key="13">
    <source>
        <dbReference type="EMBL" id="KKG56074.1"/>
    </source>
</evidence>
<dbReference type="Proteomes" id="UP000034692">
    <property type="component" value="Unassembled WGS sequence"/>
</dbReference>
<evidence type="ECO:0000313" key="38">
    <source>
        <dbReference type="EMBL" id="KKH40846.1"/>
    </source>
</evidence>
<dbReference type="Proteomes" id="UP000467371">
    <property type="component" value="Chromosome"/>
</dbReference>
<dbReference type="Proteomes" id="UP000033864">
    <property type="component" value="Unassembled WGS sequence"/>
</dbReference>
<dbReference type="EMBL" id="JJQD01000180">
    <property type="protein sequence ID" value="KKH24337.1"/>
    <property type="molecule type" value="Genomic_DNA"/>
</dbReference>
<dbReference type="Proteomes" id="UP000034243">
    <property type="component" value="Unassembled WGS sequence"/>
</dbReference>
<evidence type="ECO:0000313" key="17">
    <source>
        <dbReference type="EMBL" id="KKG69316.1"/>
    </source>
</evidence>
<evidence type="ECO:0000313" key="20">
    <source>
        <dbReference type="EMBL" id="KKG80053.1"/>
    </source>
</evidence>
<evidence type="ECO:0000313" key="10">
    <source>
        <dbReference type="EMBL" id="KKG42530.1"/>
    </source>
</evidence>
<evidence type="ECO:0000313" key="95">
    <source>
        <dbReference type="Proteomes" id="UP000034597"/>
    </source>
</evidence>
<dbReference type="EMBL" id="JJQE01000141">
    <property type="protein sequence ID" value="KKH25791.1"/>
    <property type="molecule type" value="Genomic_DNA"/>
</dbReference>
<evidence type="ECO:0000313" key="56">
    <source>
        <dbReference type="EMBL" id="KKI05209.1"/>
    </source>
</evidence>
<dbReference type="GeneID" id="44088031"/>
<evidence type="ECO:0000313" key="12">
    <source>
        <dbReference type="EMBL" id="KKG50305.1"/>
    </source>
</evidence>